<dbReference type="EMBL" id="NBNE01002036">
    <property type="protein sequence ID" value="OWZ11755.1"/>
    <property type="molecule type" value="Genomic_DNA"/>
</dbReference>
<evidence type="ECO:0000256" key="1">
    <source>
        <dbReference type="SAM" id="MobiDB-lite"/>
    </source>
</evidence>
<protein>
    <submittedName>
        <fullName evidence="2">Uncharacterized protein</fullName>
    </submittedName>
</protein>
<feature type="region of interest" description="Disordered" evidence="1">
    <location>
        <begin position="18"/>
        <end position="54"/>
    </location>
</feature>
<dbReference type="Proteomes" id="UP000198211">
    <property type="component" value="Unassembled WGS sequence"/>
</dbReference>
<evidence type="ECO:0000313" key="2">
    <source>
        <dbReference type="EMBL" id="OWZ11755.1"/>
    </source>
</evidence>
<keyword evidence="3" id="KW-1185">Reference proteome</keyword>
<gene>
    <name evidence="2" type="ORF">PHMEG_00015178</name>
</gene>
<accession>A0A225W2F4</accession>
<comment type="caution">
    <text evidence="2">The sequence shown here is derived from an EMBL/GenBank/DDBJ whole genome shotgun (WGS) entry which is preliminary data.</text>
</comment>
<reference evidence="3" key="1">
    <citation type="submission" date="2017-03" db="EMBL/GenBank/DDBJ databases">
        <title>Phytopthora megakarya and P. palmivora, two closely related causual agents of cacao black pod achieved similar genome size and gene model numbers by different mechanisms.</title>
        <authorList>
            <person name="Ali S."/>
            <person name="Shao J."/>
            <person name="Larry D.J."/>
            <person name="Kronmiller B."/>
            <person name="Shen D."/>
            <person name="Strem M.D."/>
            <person name="Melnick R.L."/>
            <person name="Guiltinan M.J."/>
            <person name="Tyler B.M."/>
            <person name="Meinhardt L.W."/>
            <person name="Bailey B.A."/>
        </authorList>
    </citation>
    <scope>NUCLEOTIDE SEQUENCE [LARGE SCALE GENOMIC DNA]</scope>
    <source>
        <strain evidence="3">zdho120</strain>
    </source>
</reference>
<evidence type="ECO:0000313" key="3">
    <source>
        <dbReference type="Proteomes" id="UP000198211"/>
    </source>
</evidence>
<proteinExistence type="predicted"/>
<organism evidence="2 3">
    <name type="scientific">Phytophthora megakarya</name>
    <dbReference type="NCBI Taxonomy" id="4795"/>
    <lineage>
        <taxon>Eukaryota</taxon>
        <taxon>Sar</taxon>
        <taxon>Stramenopiles</taxon>
        <taxon>Oomycota</taxon>
        <taxon>Peronosporomycetes</taxon>
        <taxon>Peronosporales</taxon>
        <taxon>Peronosporaceae</taxon>
        <taxon>Phytophthora</taxon>
    </lineage>
</organism>
<dbReference type="AlphaFoldDB" id="A0A225W2F4"/>
<sequence length="69" mass="7688">MDSRRLIYLVASQNVAPKEGGETIMPDPGHLDPWSMNHNHQEHRSKIQGDGFNRSRCSHCGSKNANIGC</sequence>
<name>A0A225W2F4_9STRA</name>